<dbReference type="EMBL" id="JOKM01000077">
    <property type="protein sequence ID" value="KGB22508.1"/>
    <property type="molecule type" value="Genomic_DNA"/>
</dbReference>
<comment type="caution">
    <text evidence="1">The sequence shown here is derived from an EMBL/GenBank/DDBJ whole genome shotgun (WGS) entry which is preliminary data.</text>
</comment>
<protein>
    <submittedName>
        <fullName evidence="1">Uncharacterized protein</fullName>
    </submittedName>
</protein>
<accession>A0A095B0J6</accession>
<proteinExistence type="predicted"/>
<sequence>MLSRRLAGVIAVCLSVVPVWQRKGTGNFLFWPILALTGKRVSSAGLIFRLVSSTDGTPRVYTLSIRQGAGVGNYRVSGAE</sequence>
<organism evidence="1 2">
    <name type="scientific">Acetobacter tropicalis</name>
    <dbReference type="NCBI Taxonomy" id="104102"/>
    <lineage>
        <taxon>Bacteria</taxon>
        <taxon>Pseudomonadati</taxon>
        <taxon>Pseudomonadota</taxon>
        <taxon>Alphaproteobacteria</taxon>
        <taxon>Acetobacterales</taxon>
        <taxon>Acetobacteraceae</taxon>
        <taxon>Acetobacter</taxon>
    </lineage>
</organism>
<dbReference type="AlphaFoldDB" id="A0A095B0J6"/>
<reference evidence="1 2" key="1">
    <citation type="submission" date="2014-06" db="EMBL/GenBank/DDBJ databases">
        <title>Functional and comparative genomic analyses of the Drosophila gut microbiota identify candidate symbiosis factors.</title>
        <authorList>
            <person name="Newell P.D."/>
            <person name="Chaston J.M."/>
            <person name="Douglas A.E."/>
        </authorList>
    </citation>
    <scope>NUCLEOTIDE SEQUENCE [LARGE SCALE GENOMIC DNA]</scope>
    <source>
        <strain evidence="1 2">DmCS_006</strain>
    </source>
</reference>
<keyword evidence="2" id="KW-1185">Reference proteome</keyword>
<evidence type="ECO:0000313" key="2">
    <source>
        <dbReference type="Proteomes" id="UP000029448"/>
    </source>
</evidence>
<dbReference type="PATRIC" id="fig|104102.7.peg.2255"/>
<evidence type="ECO:0000313" key="1">
    <source>
        <dbReference type="EMBL" id="KGB22508.1"/>
    </source>
</evidence>
<name>A0A095B0J6_9PROT</name>
<dbReference type="Proteomes" id="UP000029448">
    <property type="component" value="Unassembled WGS sequence"/>
</dbReference>
<gene>
    <name evidence="1" type="ORF">AtDm6_2279</name>
</gene>